<proteinExistence type="predicted"/>
<gene>
    <name evidence="2" type="ORF">GCM10010515_50160</name>
</gene>
<sequence>MSAHSATPVAYTLRTRLNCRTMRGARAMGFINTITPSTPLDTGLHRRAQPTRRRPDGSDFLGTTSPGTPGPREPPSPQGQ</sequence>
<accession>A0A918KW64</accession>
<reference evidence="2" key="2">
    <citation type="submission" date="2020-09" db="EMBL/GenBank/DDBJ databases">
        <authorList>
            <person name="Sun Q."/>
            <person name="Ohkuma M."/>
        </authorList>
    </citation>
    <scope>NUCLEOTIDE SEQUENCE</scope>
    <source>
        <strain evidence="2">JCM 4956</strain>
    </source>
</reference>
<reference evidence="2" key="1">
    <citation type="journal article" date="2014" name="Int. J. Syst. Evol. Microbiol.">
        <title>Complete genome sequence of Corynebacterium casei LMG S-19264T (=DSM 44701T), isolated from a smear-ripened cheese.</title>
        <authorList>
            <consortium name="US DOE Joint Genome Institute (JGI-PGF)"/>
            <person name="Walter F."/>
            <person name="Albersmeier A."/>
            <person name="Kalinowski J."/>
            <person name="Ruckert C."/>
        </authorList>
    </citation>
    <scope>NUCLEOTIDE SEQUENCE</scope>
    <source>
        <strain evidence="2">JCM 4956</strain>
    </source>
</reference>
<keyword evidence="3" id="KW-1185">Reference proteome</keyword>
<dbReference type="Proteomes" id="UP000645555">
    <property type="component" value="Unassembled WGS sequence"/>
</dbReference>
<evidence type="ECO:0000313" key="3">
    <source>
        <dbReference type="Proteomes" id="UP000645555"/>
    </source>
</evidence>
<organism evidence="2 3">
    <name type="scientific">Streptomyces fructofermentans</name>
    <dbReference type="NCBI Taxonomy" id="152141"/>
    <lineage>
        <taxon>Bacteria</taxon>
        <taxon>Bacillati</taxon>
        <taxon>Actinomycetota</taxon>
        <taxon>Actinomycetes</taxon>
        <taxon>Kitasatosporales</taxon>
        <taxon>Streptomycetaceae</taxon>
        <taxon>Streptomyces</taxon>
    </lineage>
</organism>
<feature type="compositionally biased region" description="Pro residues" evidence="1">
    <location>
        <begin position="68"/>
        <end position="80"/>
    </location>
</feature>
<feature type="region of interest" description="Disordered" evidence="1">
    <location>
        <begin position="33"/>
        <end position="80"/>
    </location>
</feature>
<dbReference type="EMBL" id="BMWD01000019">
    <property type="protein sequence ID" value="GGX76376.1"/>
    <property type="molecule type" value="Genomic_DNA"/>
</dbReference>
<protein>
    <submittedName>
        <fullName evidence="2">Uncharacterized protein</fullName>
    </submittedName>
</protein>
<evidence type="ECO:0000256" key="1">
    <source>
        <dbReference type="SAM" id="MobiDB-lite"/>
    </source>
</evidence>
<evidence type="ECO:0000313" key="2">
    <source>
        <dbReference type="EMBL" id="GGX76376.1"/>
    </source>
</evidence>
<comment type="caution">
    <text evidence="2">The sequence shown here is derived from an EMBL/GenBank/DDBJ whole genome shotgun (WGS) entry which is preliminary data.</text>
</comment>
<name>A0A918KW64_9ACTN</name>
<dbReference type="AlphaFoldDB" id="A0A918KW64"/>